<comment type="caution">
    <text evidence="1">The sequence shown here is derived from an EMBL/GenBank/DDBJ whole genome shotgun (WGS) entry which is preliminary data.</text>
</comment>
<gene>
    <name evidence="1" type="ORF">PGIGA_G00055430</name>
</gene>
<sequence length="157" mass="17334">MLRGILEHNEVANIQWTWQIALLLCGFAVCMYTLYSCMPVVINMTSATAVNLSLLTADLFSLFCGLFLFQYTFSGLYVVSLVVIMVGFIMFNAVPTPTRTPEPVSEEGGHDNQAAELDEERQVGSEVENQEKEETDSSGKSLPAENGHRCVLSSVKM</sequence>
<keyword evidence="2" id="KW-1185">Reference proteome</keyword>
<reference evidence="1 2" key="1">
    <citation type="journal article" date="2022" name="bioRxiv">
        <title>An ancient truncated duplication of the anti-Mullerian hormone receptor type 2 gene is a potential conserved master sex determinant in the Pangasiidae catfish family.</title>
        <authorList>
            <person name="Wen M."/>
            <person name="Pan Q."/>
            <person name="Jouanno E."/>
            <person name="Montfort J."/>
            <person name="Zahm M."/>
            <person name="Cabau C."/>
            <person name="Klopp C."/>
            <person name="Iampietro C."/>
            <person name="Roques C."/>
            <person name="Bouchez O."/>
            <person name="Castinel A."/>
            <person name="Donnadieu C."/>
            <person name="Parrinello H."/>
            <person name="Poncet C."/>
            <person name="Belmonte E."/>
            <person name="Gautier V."/>
            <person name="Avarre J.-C."/>
            <person name="Dugue R."/>
            <person name="Gustiano R."/>
            <person name="Ha T.T.T."/>
            <person name="Campet M."/>
            <person name="Sriphairoj K."/>
            <person name="Ribolli J."/>
            <person name="de Almeida F.L."/>
            <person name="Desvignes T."/>
            <person name="Postlethwait J.H."/>
            <person name="Bucao C.F."/>
            <person name="Robinson-Rechavi M."/>
            <person name="Bobe J."/>
            <person name="Herpin A."/>
            <person name="Guiguen Y."/>
        </authorList>
    </citation>
    <scope>NUCLEOTIDE SEQUENCE [LARGE SCALE GENOMIC DNA]</scope>
    <source>
        <strain evidence="1">YG-Dec2019</strain>
    </source>
</reference>
<name>A0ACC5X4N8_PANGG</name>
<organism evidence="1 2">
    <name type="scientific">Pangasianodon gigas</name>
    <name type="common">Mekong giant catfish</name>
    <name type="synonym">Pangasius gigas</name>
    <dbReference type="NCBI Taxonomy" id="30993"/>
    <lineage>
        <taxon>Eukaryota</taxon>
        <taxon>Metazoa</taxon>
        <taxon>Chordata</taxon>
        <taxon>Craniata</taxon>
        <taxon>Vertebrata</taxon>
        <taxon>Euteleostomi</taxon>
        <taxon>Actinopterygii</taxon>
        <taxon>Neopterygii</taxon>
        <taxon>Teleostei</taxon>
        <taxon>Ostariophysi</taxon>
        <taxon>Siluriformes</taxon>
        <taxon>Pangasiidae</taxon>
        <taxon>Pangasianodon</taxon>
    </lineage>
</organism>
<accession>A0ACC5X4N8</accession>
<proteinExistence type="predicted"/>
<dbReference type="EMBL" id="CM040467">
    <property type="protein sequence ID" value="MCI4385840.1"/>
    <property type="molecule type" value="Genomic_DNA"/>
</dbReference>
<evidence type="ECO:0000313" key="1">
    <source>
        <dbReference type="EMBL" id="MCI4385840.1"/>
    </source>
</evidence>
<protein>
    <submittedName>
        <fullName evidence="1">Uncharacterized protein</fullName>
    </submittedName>
</protein>
<evidence type="ECO:0000313" key="2">
    <source>
        <dbReference type="Proteomes" id="UP000829447"/>
    </source>
</evidence>
<dbReference type="Proteomes" id="UP000829447">
    <property type="component" value="Linkage Group LG14"/>
</dbReference>